<name>A0A833JEF4_9BACT</name>
<dbReference type="Proteomes" id="UP000442694">
    <property type="component" value="Unassembled WGS sequence"/>
</dbReference>
<reference evidence="1 2" key="1">
    <citation type="submission" date="2019-10" db="EMBL/GenBank/DDBJ databases">
        <title>New genus of Silvanigrellaceae.</title>
        <authorList>
            <person name="Pitt A."/>
            <person name="Hahn M.W."/>
        </authorList>
    </citation>
    <scope>NUCLEOTIDE SEQUENCE [LARGE SCALE GENOMIC DNA]</scope>
    <source>
        <strain evidence="1 2">33A1-SZDP</strain>
    </source>
</reference>
<keyword evidence="2" id="KW-1185">Reference proteome</keyword>
<dbReference type="AlphaFoldDB" id="A0A833JEF4"/>
<comment type="caution">
    <text evidence="1">The sequence shown here is derived from an EMBL/GenBank/DDBJ whole genome shotgun (WGS) entry which is preliminary data.</text>
</comment>
<proteinExistence type="predicted"/>
<dbReference type="EMBL" id="WFLN01000007">
    <property type="protein sequence ID" value="KAB8029824.1"/>
    <property type="molecule type" value="Genomic_DNA"/>
</dbReference>
<accession>A0A833JEF4</accession>
<evidence type="ECO:0000313" key="2">
    <source>
        <dbReference type="Proteomes" id="UP000442694"/>
    </source>
</evidence>
<sequence>MKIILIFIFNIFQFSYLHANEESINNENLDEKEKIYINEFSEINNMSENYGRLILVRKHNLYGRNGISQKFITHQRKLKKWINNWENYIKNIEIKNINDIYSFSTQLQDFLSMQSIESEKLKIALNQIINNSENSLMTIKNSNDYNKKSLSEFTYYLNQIDISQNSLKNSISMYKNNSIHYLRQIDKINTMGHKSILSKIIIELSKIRSENPNKTLHEFYILINASKELNPLISKLEINERKMEEHISKYQYFSALHLSERNLVSCSKTHTELRNKFIKININNYTYNLNRIKEICSKSYDTFIRFKRKHKKIYDYTLNLIQYINKNILINCNEYINIIHCNELSIINSIKYEEFTKFNEKETSFIEYKMNRIYEEFKK</sequence>
<dbReference type="RefSeq" id="WP_152213167.1">
    <property type="nucleotide sequence ID" value="NZ_WFLN01000007.1"/>
</dbReference>
<organism evidence="1 2">
    <name type="scientific">Fluviispira multicolorata</name>
    <dbReference type="NCBI Taxonomy" id="2654512"/>
    <lineage>
        <taxon>Bacteria</taxon>
        <taxon>Pseudomonadati</taxon>
        <taxon>Bdellovibrionota</taxon>
        <taxon>Oligoflexia</taxon>
        <taxon>Silvanigrellales</taxon>
        <taxon>Silvanigrellaceae</taxon>
        <taxon>Fluviispira</taxon>
    </lineage>
</organism>
<protein>
    <submittedName>
        <fullName evidence="1">Uncharacterized protein</fullName>
    </submittedName>
</protein>
<evidence type="ECO:0000313" key="1">
    <source>
        <dbReference type="EMBL" id="KAB8029824.1"/>
    </source>
</evidence>
<gene>
    <name evidence="1" type="ORF">GCL57_09805</name>
</gene>